<proteinExistence type="predicted"/>
<evidence type="ECO:0000313" key="2">
    <source>
        <dbReference type="Proteomes" id="UP000070400"/>
    </source>
</evidence>
<comment type="caution">
    <text evidence="1">The sequence shown here is derived from an EMBL/GenBank/DDBJ whole genome shotgun (WGS) entry which is preliminary data.</text>
</comment>
<dbReference type="EMBL" id="LHXX01000033">
    <property type="protein sequence ID" value="KXB01927.1"/>
    <property type="molecule type" value="Genomic_DNA"/>
</dbReference>
<evidence type="ECO:0000313" key="1">
    <source>
        <dbReference type="EMBL" id="KXB01927.1"/>
    </source>
</evidence>
<gene>
    <name evidence="1" type="ORF">AKJ43_02830</name>
</gene>
<reference evidence="1 2" key="1">
    <citation type="journal article" date="2016" name="Sci. Rep.">
        <title>Metabolic traits of an uncultured archaeal lineage -MSBL1- from brine pools of the Red Sea.</title>
        <authorList>
            <person name="Mwirichia R."/>
            <person name="Alam I."/>
            <person name="Rashid M."/>
            <person name="Vinu M."/>
            <person name="Ba-Alawi W."/>
            <person name="Anthony Kamau A."/>
            <person name="Kamanda Ngugi D."/>
            <person name="Goker M."/>
            <person name="Klenk H.P."/>
            <person name="Bajic V."/>
            <person name="Stingl U."/>
        </authorList>
    </citation>
    <scope>NUCLEOTIDE SEQUENCE [LARGE SCALE GENOMIC DNA]</scope>
    <source>
        <strain evidence="1">SCGC-AAA261D19</strain>
    </source>
</reference>
<dbReference type="Proteomes" id="UP000070400">
    <property type="component" value="Unassembled WGS sequence"/>
</dbReference>
<name>A0A133V661_9EURY</name>
<accession>A0A133V661</accession>
<organism evidence="1 2">
    <name type="scientific">candidate division MSBL1 archaeon SCGC-AAA261D19</name>
    <dbReference type="NCBI Taxonomy" id="1698273"/>
    <lineage>
        <taxon>Archaea</taxon>
        <taxon>Methanobacteriati</taxon>
        <taxon>Methanobacteriota</taxon>
        <taxon>candidate division MSBL1</taxon>
    </lineage>
</organism>
<sequence length="689" mass="79693">MGRLNAPVNWSQQMKNFVESYPLDIEGINPDTDLAHAVQKDAIQNSLDAIDKDNPKDFTVEFKIDKITSPDYLTVTDTGTTGLTGHPSLSRSQLERLTTDQYRKEKWSRMQALGYSHPELGSEIGARGQGKFIFIGSSENNEMIFDTLRADEVYRVGHWETEKNKPLMSPKEGNEAKEYIEGFGFSPLDNIGTRIIIPQPKSEVWRAFLFPLSDDGCDMERYISSTWWEALRNGRSIIIKVEESGIEKEVEPPKIYQQFKNDPDFFEHLRRTSTGKPCQENFPGCIVEELVIAYSEKELPDELKGIALQRGEMTVERFDPTHGNPHLARHDVFRNHIFGWLIMNREGDRELKKTERSCHYHFNQKRGTLALELFGRNGWLSRMVEEFARQMGYAAGGREIAGADRTLTFVNQVMREVFGFTEPTRLGGKSKKEEATKYEKRRRRIIRPQIKLEYPTKGSRRVEFGEKVSNIRVRVANYSDLPMKYKLRMTLNRKKGLRIEDEKEKLLLVNRDGEIPPSDKTEWSDKQTIHFDEEDYKEGKYVISAVSQTPEGKLKREARKLIYLNVDPPPGGGILKEITADTLEPPENRLQYKKIIGEDKKLTVILNDIHPLYELNAKGRSKEPSEDYQIECALNAILDYDFESEGKVVDRKDWNLIRDLMEKYEQFSSTIGETSKARQEFLFDVFKRK</sequence>
<protein>
    <submittedName>
        <fullName evidence="1">Uncharacterized protein</fullName>
    </submittedName>
</protein>
<dbReference type="AlphaFoldDB" id="A0A133V661"/>
<keyword evidence="2" id="KW-1185">Reference proteome</keyword>